<dbReference type="InterPro" id="IPR036320">
    <property type="entry name" value="Glycosyl_Trfase_fam3_N_dom_sf"/>
</dbReference>
<dbReference type="EMBL" id="SSMQ01000039">
    <property type="protein sequence ID" value="TKD01525.1"/>
    <property type="molecule type" value="Genomic_DNA"/>
</dbReference>
<name>A0A4U1J3C7_9BACT</name>
<evidence type="ECO:0000256" key="1">
    <source>
        <dbReference type="ARBA" id="ARBA00022676"/>
    </source>
</evidence>
<dbReference type="Pfam" id="PF00591">
    <property type="entry name" value="Glycos_transf_3"/>
    <property type="match status" value="1"/>
</dbReference>
<dbReference type="GO" id="GO:0004048">
    <property type="term" value="F:anthranilate phosphoribosyltransferase activity"/>
    <property type="evidence" value="ECO:0007669"/>
    <property type="project" value="InterPro"/>
</dbReference>
<accession>A0A4U1J3C7</accession>
<keyword evidence="1 5" id="KW-0328">Glycosyltransferase</keyword>
<dbReference type="SUPFAM" id="SSF52418">
    <property type="entry name" value="Nucleoside phosphorylase/phosphoribosyltransferase catalytic domain"/>
    <property type="match status" value="1"/>
</dbReference>
<dbReference type="AlphaFoldDB" id="A0A4U1J3C7"/>
<sequence length="372" mass="40227">MFDEDKLRAFGRLVVRLQQREDLTRDEVREAYRQIWRNEQPELQQGAFIAALRAKGESQAELTGVVEAFQDEWRLWFPHTVRSPEPPLSIAGVGMDALKTVNVSSGAAVLAAACGLYVHKPGAPALTGVSGAADMFAHWGVDLDAPGEAQVKSTETCRLGFTSVVGRAFMTSGFARVISQIRIGTSFHIGGPLVRHVGERHKIAGVPEPRLVRIVCEVMRDLGYERALVPCAESTAHPGRYLDEIGNVGPTHVAELLPGGEIREYKIRPEDAGLREAPFEAIASRGTAEENARVLARALAGKLEGPIVDVLLLNAAAGLKLMGKADSLTAGVDQARRAIQEGRAIAQLRALIDAQNPEPARGRAKLETFLVD</sequence>
<organism evidence="5 6">
    <name type="scientific">Polyangium fumosum</name>
    <dbReference type="NCBI Taxonomy" id="889272"/>
    <lineage>
        <taxon>Bacteria</taxon>
        <taxon>Pseudomonadati</taxon>
        <taxon>Myxococcota</taxon>
        <taxon>Polyangia</taxon>
        <taxon>Polyangiales</taxon>
        <taxon>Polyangiaceae</taxon>
        <taxon>Polyangium</taxon>
    </lineage>
</organism>
<dbReference type="RefSeq" id="WP_136932723.1">
    <property type="nucleotide sequence ID" value="NZ_SSMQ01000039.1"/>
</dbReference>
<evidence type="ECO:0000259" key="4">
    <source>
        <dbReference type="Pfam" id="PF02885"/>
    </source>
</evidence>
<dbReference type="Proteomes" id="UP000309215">
    <property type="component" value="Unassembled WGS sequence"/>
</dbReference>
<dbReference type="PANTHER" id="PTHR43285:SF2">
    <property type="entry name" value="ANTHRANILATE PHOSPHORIBOSYLTRANSFERASE"/>
    <property type="match status" value="1"/>
</dbReference>
<evidence type="ECO:0000256" key="2">
    <source>
        <dbReference type="ARBA" id="ARBA00022679"/>
    </source>
</evidence>
<dbReference type="GO" id="GO:0005829">
    <property type="term" value="C:cytosol"/>
    <property type="evidence" value="ECO:0007669"/>
    <property type="project" value="TreeGrafter"/>
</dbReference>
<comment type="caution">
    <text evidence="5">The sequence shown here is derived from an EMBL/GenBank/DDBJ whole genome shotgun (WGS) entry which is preliminary data.</text>
</comment>
<dbReference type="InterPro" id="IPR017459">
    <property type="entry name" value="Glycosyl_Trfase_fam3_N_dom"/>
</dbReference>
<dbReference type="GO" id="GO:0000162">
    <property type="term" value="P:L-tryptophan biosynthetic process"/>
    <property type="evidence" value="ECO:0007669"/>
    <property type="project" value="InterPro"/>
</dbReference>
<dbReference type="Gene3D" id="1.20.970.10">
    <property type="entry name" value="Transferase, Pyrimidine Nucleoside Phosphorylase, Chain C"/>
    <property type="match status" value="1"/>
</dbReference>
<dbReference type="SUPFAM" id="SSF47648">
    <property type="entry name" value="Nucleoside phosphorylase/phosphoribosyltransferase N-terminal domain"/>
    <property type="match status" value="1"/>
</dbReference>
<dbReference type="OrthoDB" id="9806430at2"/>
<dbReference type="Pfam" id="PF02885">
    <property type="entry name" value="Glycos_trans_3N"/>
    <property type="match status" value="1"/>
</dbReference>
<reference evidence="5 6" key="1">
    <citation type="submission" date="2019-04" db="EMBL/GenBank/DDBJ databases">
        <authorList>
            <person name="Li Y."/>
            <person name="Wang J."/>
        </authorList>
    </citation>
    <scope>NUCLEOTIDE SEQUENCE [LARGE SCALE GENOMIC DNA]</scope>
    <source>
        <strain evidence="5 6">DSM 14668</strain>
    </source>
</reference>
<evidence type="ECO:0000313" key="5">
    <source>
        <dbReference type="EMBL" id="TKD01525.1"/>
    </source>
</evidence>
<keyword evidence="6" id="KW-1185">Reference proteome</keyword>
<feature type="domain" description="Glycosyl transferase family 3" evidence="3">
    <location>
        <begin position="90"/>
        <end position="344"/>
    </location>
</feature>
<dbReference type="InterPro" id="IPR000312">
    <property type="entry name" value="Glycosyl_Trfase_fam3"/>
</dbReference>
<dbReference type="InterPro" id="IPR005940">
    <property type="entry name" value="Anthranilate_Pribosyl_Tfrase"/>
</dbReference>
<protein>
    <submittedName>
        <fullName evidence="5">Anthranilate phosphoribosyltransferase</fullName>
    </submittedName>
</protein>
<evidence type="ECO:0000259" key="3">
    <source>
        <dbReference type="Pfam" id="PF00591"/>
    </source>
</evidence>
<dbReference type="PANTHER" id="PTHR43285">
    <property type="entry name" value="ANTHRANILATE PHOSPHORIBOSYLTRANSFERASE"/>
    <property type="match status" value="1"/>
</dbReference>
<gene>
    <name evidence="5" type="ORF">E8A74_30995</name>
</gene>
<dbReference type="Gene3D" id="3.40.1030.10">
    <property type="entry name" value="Nucleoside phosphorylase/phosphoribosyltransferase catalytic domain"/>
    <property type="match status" value="1"/>
</dbReference>
<dbReference type="InterPro" id="IPR035902">
    <property type="entry name" value="Nuc_phospho_transferase"/>
</dbReference>
<proteinExistence type="predicted"/>
<keyword evidence="2 5" id="KW-0808">Transferase</keyword>
<feature type="domain" description="Glycosyl transferase family 3 N-terminal" evidence="4">
    <location>
        <begin position="16"/>
        <end position="71"/>
    </location>
</feature>
<evidence type="ECO:0000313" key="6">
    <source>
        <dbReference type="Proteomes" id="UP000309215"/>
    </source>
</evidence>